<evidence type="ECO:0000256" key="2">
    <source>
        <dbReference type="ARBA" id="ARBA00023242"/>
    </source>
</evidence>
<evidence type="ECO:0000313" key="6">
    <source>
        <dbReference type="Proteomes" id="UP000092666"/>
    </source>
</evidence>
<dbReference type="STRING" id="1296120.A0A1B9GK55"/>
<comment type="subcellular location">
    <subcellularLocation>
        <location evidence="1">Nucleus</location>
    </subcellularLocation>
</comment>
<dbReference type="PANTHER" id="PTHR13495">
    <property type="entry name" value="NEFA-INTERACTING NUCLEAR PROTEIN NIP30"/>
    <property type="match status" value="1"/>
</dbReference>
<protein>
    <recommendedName>
        <fullName evidence="4">FAM192A/Fyv6 N-terminal domain-containing protein</fullName>
    </recommendedName>
</protein>
<dbReference type="Proteomes" id="UP000092666">
    <property type="component" value="Unassembled WGS sequence"/>
</dbReference>
<dbReference type="GO" id="GO:0005634">
    <property type="term" value="C:nucleus"/>
    <property type="evidence" value="ECO:0007669"/>
    <property type="project" value="UniProtKB-SubCell"/>
</dbReference>
<keyword evidence="6" id="KW-1185">Reference proteome</keyword>
<evidence type="ECO:0000256" key="3">
    <source>
        <dbReference type="SAM" id="MobiDB-lite"/>
    </source>
</evidence>
<evidence type="ECO:0000313" key="5">
    <source>
        <dbReference type="EMBL" id="OCF31377.1"/>
    </source>
</evidence>
<organism evidence="5 6">
    <name type="scientific">Kwoniella heveanensis BCC8398</name>
    <dbReference type="NCBI Taxonomy" id="1296120"/>
    <lineage>
        <taxon>Eukaryota</taxon>
        <taxon>Fungi</taxon>
        <taxon>Dikarya</taxon>
        <taxon>Basidiomycota</taxon>
        <taxon>Agaricomycotina</taxon>
        <taxon>Tremellomycetes</taxon>
        <taxon>Tremellales</taxon>
        <taxon>Cryptococcaceae</taxon>
        <taxon>Kwoniella</taxon>
    </lineage>
</organism>
<dbReference type="OrthoDB" id="2564711at2759"/>
<feature type="compositionally biased region" description="Basic and acidic residues" evidence="3">
    <location>
        <begin position="98"/>
        <end position="126"/>
    </location>
</feature>
<sequence>MDPSNILTPATGSISSRFESQTSIDEAKETRQKEWREAYARLGQEPPPEQPDEEYDPRTLYERLQVKKDAKKEEWDNKMKLSNQWRGLDSEEQRFLAEKEAEKKAEQRKLEEKEAEELREYREQLAARHANSVEAPGPSASSSSSTTKKVPPKPARKDVKSLMKGVVVKKKPKSVAGSPAVASQSVEVPKTNPPIKTLAAPKDAADDTKSGDEDLRTHSAGGSAVAGTKRNQPDSEPQSIPSVPGETIAKNAAIDEKRRKVAET</sequence>
<feature type="compositionally biased region" description="Polar residues" evidence="3">
    <location>
        <begin position="1"/>
        <end position="24"/>
    </location>
</feature>
<reference evidence="6" key="2">
    <citation type="submission" date="2013-12" db="EMBL/GenBank/DDBJ databases">
        <title>Evolution of pathogenesis and genome organization in the Tremellales.</title>
        <authorList>
            <person name="Cuomo C."/>
            <person name="Litvintseva A."/>
            <person name="Heitman J."/>
            <person name="Chen Y."/>
            <person name="Sun S."/>
            <person name="Springer D."/>
            <person name="Dromer F."/>
            <person name="Young S."/>
            <person name="Zeng Q."/>
            <person name="Chapman S."/>
            <person name="Gujja S."/>
            <person name="Saif S."/>
            <person name="Birren B."/>
        </authorList>
    </citation>
    <scope>NUCLEOTIDE SEQUENCE [LARGE SCALE GENOMIC DNA]</scope>
    <source>
        <strain evidence="6">BCC8398</strain>
    </source>
</reference>
<feature type="region of interest" description="Disordered" evidence="3">
    <location>
        <begin position="1"/>
        <end position="33"/>
    </location>
</feature>
<dbReference type="EMBL" id="KV700135">
    <property type="protein sequence ID" value="OCF31377.1"/>
    <property type="molecule type" value="Genomic_DNA"/>
</dbReference>
<proteinExistence type="predicted"/>
<feature type="region of interest" description="Disordered" evidence="3">
    <location>
        <begin position="98"/>
        <end position="264"/>
    </location>
</feature>
<feature type="compositionally biased region" description="Low complexity" evidence="3">
    <location>
        <begin position="132"/>
        <end position="149"/>
    </location>
</feature>
<evidence type="ECO:0000256" key="1">
    <source>
        <dbReference type="ARBA" id="ARBA00004123"/>
    </source>
</evidence>
<dbReference type="Pfam" id="PF10187">
    <property type="entry name" value="FAM192A_Fyv6_N"/>
    <property type="match status" value="1"/>
</dbReference>
<accession>A0A1B9GK55</accession>
<keyword evidence="2" id="KW-0539">Nucleus</keyword>
<feature type="domain" description="FAM192A/Fyv6 N-terminal" evidence="4">
    <location>
        <begin position="18"/>
        <end position="122"/>
    </location>
</feature>
<feature type="compositionally biased region" description="Basic and acidic residues" evidence="3">
    <location>
        <begin position="203"/>
        <end position="217"/>
    </location>
</feature>
<dbReference type="PANTHER" id="PTHR13495:SF0">
    <property type="entry name" value="PSME3-INTERACTING PROTEIN"/>
    <property type="match status" value="1"/>
</dbReference>
<dbReference type="AlphaFoldDB" id="A0A1B9GK55"/>
<dbReference type="InterPro" id="IPR019331">
    <property type="entry name" value="FAM192A/Fyv6_N"/>
</dbReference>
<feature type="region of interest" description="Disordered" evidence="3">
    <location>
        <begin position="39"/>
        <end position="58"/>
    </location>
</feature>
<feature type="compositionally biased region" description="Basic and acidic residues" evidence="3">
    <location>
        <begin position="253"/>
        <end position="264"/>
    </location>
</feature>
<reference evidence="5 6" key="1">
    <citation type="submission" date="2013-07" db="EMBL/GenBank/DDBJ databases">
        <title>The Genome Sequence of Cryptococcus heveanensis BCC8398.</title>
        <authorList>
            <consortium name="The Broad Institute Genome Sequencing Platform"/>
            <person name="Cuomo C."/>
            <person name="Litvintseva A."/>
            <person name="Chen Y."/>
            <person name="Heitman J."/>
            <person name="Sun S."/>
            <person name="Springer D."/>
            <person name="Dromer F."/>
            <person name="Young S.K."/>
            <person name="Zeng Q."/>
            <person name="Gargeya S."/>
            <person name="Fitzgerald M."/>
            <person name="Abouelleil A."/>
            <person name="Alvarado L."/>
            <person name="Berlin A.M."/>
            <person name="Chapman S.B."/>
            <person name="Dewar J."/>
            <person name="Goldberg J."/>
            <person name="Griggs A."/>
            <person name="Gujja S."/>
            <person name="Hansen M."/>
            <person name="Howarth C."/>
            <person name="Imamovic A."/>
            <person name="Larimer J."/>
            <person name="McCowan C."/>
            <person name="Murphy C."/>
            <person name="Pearson M."/>
            <person name="Priest M."/>
            <person name="Roberts A."/>
            <person name="Saif S."/>
            <person name="Shea T."/>
            <person name="Sykes S."/>
            <person name="Wortman J."/>
            <person name="Nusbaum C."/>
            <person name="Birren B."/>
        </authorList>
    </citation>
    <scope>NUCLEOTIDE SEQUENCE [LARGE SCALE GENOMIC DNA]</scope>
    <source>
        <strain evidence="5 6">BCC8398</strain>
    </source>
</reference>
<dbReference type="InterPro" id="IPR039845">
    <property type="entry name" value="FAM192A"/>
</dbReference>
<name>A0A1B9GK55_9TREE</name>
<evidence type="ECO:0000259" key="4">
    <source>
        <dbReference type="Pfam" id="PF10187"/>
    </source>
</evidence>
<gene>
    <name evidence="5" type="ORF">I316_06982</name>
</gene>